<feature type="transmembrane region" description="Helical" evidence="2">
    <location>
        <begin position="410"/>
        <end position="431"/>
    </location>
</feature>
<feature type="transmembrane region" description="Helical" evidence="2">
    <location>
        <begin position="516"/>
        <end position="537"/>
    </location>
</feature>
<keyword evidence="1" id="KW-0679">Respiratory chain</keyword>
<proteinExistence type="predicted"/>
<keyword evidence="5" id="KW-1185">Reference proteome</keyword>
<dbReference type="InterPro" id="IPR000883">
    <property type="entry name" value="Cyt_C_Oxase_1"/>
</dbReference>
<dbReference type="InterPro" id="IPR023616">
    <property type="entry name" value="Cyt_c_oxase-like_su1_dom"/>
</dbReference>
<dbReference type="OrthoDB" id="5287210at2"/>
<protein>
    <submittedName>
        <fullName evidence="4">Nitric-oxide reductase large subunit</fullName>
    </submittedName>
</protein>
<dbReference type="AlphaFoldDB" id="A0A4P2VKP6"/>
<dbReference type="PANTHER" id="PTHR10422">
    <property type="entry name" value="CYTOCHROME C OXIDASE SUBUNIT 1"/>
    <property type="match status" value="1"/>
</dbReference>
<feature type="transmembrane region" description="Helical" evidence="2">
    <location>
        <begin position="584"/>
        <end position="607"/>
    </location>
</feature>
<feature type="transmembrane region" description="Helical" evidence="2">
    <location>
        <begin position="332"/>
        <end position="353"/>
    </location>
</feature>
<dbReference type="GO" id="GO:0020037">
    <property type="term" value="F:heme binding"/>
    <property type="evidence" value="ECO:0007669"/>
    <property type="project" value="InterPro"/>
</dbReference>
<keyword evidence="1" id="KW-0249">Electron transport</keyword>
<dbReference type="Proteomes" id="UP000291236">
    <property type="component" value="Chromosome"/>
</dbReference>
<dbReference type="GO" id="GO:0004129">
    <property type="term" value="F:cytochrome-c oxidase activity"/>
    <property type="evidence" value="ECO:0007669"/>
    <property type="project" value="InterPro"/>
</dbReference>
<keyword evidence="2" id="KW-1133">Transmembrane helix</keyword>
<dbReference type="Pfam" id="PF00115">
    <property type="entry name" value="COX1"/>
    <property type="match status" value="1"/>
</dbReference>
<feature type="domain" description="Cytochrome oxidase subunit I profile" evidence="3">
    <location>
        <begin position="242"/>
        <end position="749"/>
    </location>
</feature>
<name>A0A4P2VKP6_FLUSA</name>
<keyword evidence="2" id="KW-0472">Membrane</keyword>
<keyword evidence="1" id="KW-0813">Transport</keyword>
<accession>A0A4P2VKP6</accession>
<keyword evidence="2" id="KW-0812">Transmembrane</keyword>
<gene>
    <name evidence="4" type="ORF">JCM31447_07110</name>
</gene>
<reference evidence="4 5" key="1">
    <citation type="submission" date="2018-12" db="EMBL/GenBank/DDBJ databases">
        <title>Rubrispira sanarue gen. nov., sp., nov., a member of the order Silvanigrellales, isolated from a brackish lake in Hamamatsu Japan.</title>
        <authorList>
            <person name="Maejima Y."/>
            <person name="Iino T."/>
            <person name="Muraguchi Y."/>
            <person name="Fukuda K."/>
            <person name="Nojiri H."/>
            <person name="Ohkuma M."/>
            <person name="Moriuchi R."/>
            <person name="Dohra H."/>
            <person name="Kimbara K."/>
            <person name="Shintani M."/>
        </authorList>
    </citation>
    <scope>NUCLEOTIDE SEQUENCE [LARGE SCALE GENOMIC DNA]</scope>
    <source>
        <strain evidence="4 5">RF1110005</strain>
    </source>
</reference>
<feature type="transmembrane region" description="Helical" evidence="2">
    <location>
        <begin position="543"/>
        <end position="564"/>
    </location>
</feature>
<feature type="transmembrane region" description="Helical" evidence="2">
    <location>
        <begin position="714"/>
        <end position="738"/>
    </location>
</feature>
<dbReference type="RefSeq" id="WP_130606583.1">
    <property type="nucleotide sequence ID" value="NZ_AP019368.1"/>
</dbReference>
<dbReference type="PROSITE" id="PS50855">
    <property type="entry name" value="COX1"/>
    <property type="match status" value="1"/>
</dbReference>
<evidence type="ECO:0000313" key="4">
    <source>
        <dbReference type="EMBL" id="BBH52270.1"/>
    </source>
</evidence>
<organism evidence="4 5">
    <name type="scientific">Fluviispira sanaruensis</name>
    <dbReference type="NCBI Taxonomy" id="2493639"/>
    <lineage>
        <taxon>Bacteria</taxon>
        <taxon>Pseudomonadati</taxon>
        <taxon>Bdellovibrionota</taxon>
        <taxon>Oligoflexia</taxon>
        <taxon>Silvanigrellales</taxon>
        <taxon>Silvanigrellaceae</taxon>
        <taxon>Fluviispira</taxon>
    </lineage>
</organism>
<evidence type="ECO:0000256" key="1">
    <source>
        <dbReference type="ARBA" id="ARBA00022660"/>
    </source>
</evidence>
<evidence type="ECO:0000256" key="2">
    <source>
        <dbReference type="SAM" id="Phobius"/>
    </source>
</evidence>
<evidence type="ECO:0000313" key="5">
    <source>
        <dbReference type="Proteomes" id="UP000291236"/>
    </source>
</evidence>
<dbReference type="SUPFAM" id="SSF81442">
    <property type="entry name" value="Cytochrome c oxidase subunit I-like"/>
    <property type="match status" value="1"/>
</dbReference>
<dbReference type="GO" id="GO:0009060">
    <property type="term" value="P:aerobic respiration"/>
    <property type="evidence" value="ECO:0007669"/>
    <property type="project" value="InterPro"/>
</dbReference>
<feature type="transmembrane region" description="Helical" evidence="2">
    <location>
        <begin position="443"/>
        <end position="464"/>
    </location>
</feature>
<sequence>MSHKRLIIALIIMVSASFITLLYGGREIYLKEPPIPKAYVTKDNQIIFTEDQIKNGQKAWQSIGGQELGSVWGHGSYVAPDWSADWLHKEAVALQEIYSQKNFKKSFNQLDDEKKEIINTKVKLELRKNTYDKETGLFTLSKERSDAIKIVYNDYYKLFSSDISYQNLREKYAIQENILPSDLRREQLLSFFFWSAWSCVTERPGEKISYTNNWPHDPLVGNTPTTSAFIWSFVSILFLIGGIGALVWYYASHEQQENIEPPKINFLNSITITPSMKSTLKYFYIVVLLFLLQAVFGIITAHYGVEGQAFYGFPLAEYLPYSLTRTWHNQLGIFWIATAWLATGLFIAPLISGFEPKYQKLGVDFLFYCLIVIVLGSFIGQWFTIQQKLGFSANFWFGHQGYQYVDLGRFWQIFLFIGLILWLILMIRAIIPIFKKVEETKGIIFLFLISCVAIALFYGAGFMWGQTTHYARVEYWRWWVVHLWVEGFFEIFATTVISFLSVKLNLITPHFATKSILFSTFIFLIGGILGTFHHLYFTGTPTVILALGSSFSALEVVPLSVVGFEAYSNYKSVKDKDWIKPFKWPIYFFIAVAFWNLVGAGVFGFFINPPIALYYMQGLNTTPVHGHSALFGVYGFLGLGLMFFCLKILFPNKIVNEKLMSYIFWSLNIGLAAMVLISLLPVGLIQLFHSINTGFWYARSVEVMQTDLVNFFKWLRAIGDSLFFIGIILLVWSMKYFIRNKSKNFKSLF</sequence>
<feature type="transmembrane region" description="Helical" evidence="2">
    <location>
        <begin position="282"/>
        <end position="305"/>
    </location>
</feature>
<dbReference type="Pfam" id="PF22085">
    <property type="entry name" value="NorB_cytochrome_c-like"/>
    <property type="match status" value="1"/>
</dbReference>
<dbReference type="EMBL" id="AP019368">
    <property type="protein sequence ID" value="BBH52270.1"/>
    <property type="molecule type" value="Genomic_DNA"/>
</dbReference>
<feature type="transmembrane region" description="Helical" evidence="2">
    <location>
        <begin position="228"/>
        <end position="251"/>
    </location>
</feature>
<dbReference type="InterPro" id="IPR036927">
    <property type="entry name" value="Cyt_c_oxase-like_su1_sf"/>
</dbReference>
<feature type="transmembrane region" description="Helical" evidence="2">
    <location>
        <begin position="627"/>
        <end position="650"/>
    </location>
</feature>
<feature type="transmembrane region" description="Helical" evidence="2">
    <location>
        <begin position="662"/>
        <end position="688"/>
    </location>
</feature>
<dbReference type="PANTHER" id="PTHR10422:SF38">
    <property type="entry name" value="CYTOCHROME B SUBUNIT OF NITRIC OXIDE REDUCTASE"/>
    <property type="match status" value="1"/>
</dbReference>
<feature type="transmembrane region" description="Helical" evidence="2">
    <location>
        <begin position="484"/>
        <end position="504"/>
    </location>
</feature>
<dbReference type="GO" id="GO:0016020">
    <property type="term" value="C:membrane"/>
    <property type="evidence" value="ECO:0007669"/>
    <property type="project" value="InterPro"/>
</dbReference>
<feature type="transmembrane region" description="Helical" evidence="2">
    <location>
        <begin position="365"/>
        <end position="385"/>
    </location>
</feature>
<evidence type="ECO:0000259" key="3">
    <source>
        <dbReference type="PROSITE" id="PS50855"/>
    </source>
</evidence>
<dbReference type="Gene3D" id="1.20.210.10">
    <property type="entry name" value="Cytochrome c oxidase-like, subunit I domain"/>
    <property type="match status" value="1"/>
</dbReference>
<dbReference type="KEGG" id="sbf:JCM31447_07110"/>
<dbReference type="InterPro" id="IPR054309">
    <property type="entry name" value="NorB_cytochrome_c-like"/>
</dbReference>